<organism evidence="1">
    <name type="scientific">human gut metagenome</name>
    <dbReference type="NCBI Taxonomy" id="408170"/>
    <lineage>
        <taxon>unclassified sequences</taxon>
        <taxon>metagenomes</taxon>
        <taxon>organismal metagenomes</taxon>
    </lineage>
</organism>
<feature type="non-terminal residue" evidence="1">
    <location>
        <position position="21"/>
    </location>
</feature>
<name>W1WDC2_9ZZZZ</name>
<reference evidence="1" key="1">
    <citation type="submission" date="2013-12" db="EMBL/GenBank/DDBJ databases">
        <title>A Varibaculum cambriense genome reconstructed from a premature infant gut community with otherwise low bacterial novelty that shifts toward anaerobic metabolism during the third week of life.</title>
        <authorList>
            <person name="Brown C.T."/>
            <person name="Sharon I."/>
            <person name="Thomas B.C."/>
            <person name="Castelle C.J."/>
            <person name="Morowitz M.J."/>
            <person name="Banfield J.F."/>
        </authorList>
    </citation>
    <scope>NUCLEOTIDE SEQUENCE</scope>
</reference>
<dbReference type="EMBL" id="AZMM01018947">
    <property type="protein sequence ID" value="ETJ15921.1"/>
    <property type="molecule type" value="Genomic_DNA"/>
</dbReference>
<accession>W1WDC2</accession>
<gene>
    <name evidence="1" type="ORF">Q604_UNBc4C00166G0001</name>
</gene>
<protein>
    <submittedName>
        <fullName evidence="1">Uncharacterized protein</fullName>
    </submittedName>
</protein>
<dbReference type="AlphaFoldDB" id="W1WDC2"/>
<sequence length="21" mass="2577">MHWNGGMNMVEPEEYSYEEFP</sequence>
<evidence type="ECO:0000313" key="1">
    <source>
        <dbReference type="EMBL" id="ETJ15921.1"/>
    </source>
</evidence>
<proteinExistence type="predicted"/>
<comment type="caution">
    <text evidence="1">The sequence shown here is derived from an EMBL/GenBank/DDBJ whole genome shotgun (WGS) entry which is preliminary data.</text>
</comment>